<evidence type="ECO:0000256" key="1">
    <source>
        <dbReference type="SAM" id="MobiDB-lite"/>
    </source>
</evidence>
<keyword evidence="3" id="KW-1185">Reference proteome</keyword>
<dbReference type="Proteomes" id="UP000051757">
    <property type="component" value="Unassembled WGS sequence"/>
</dbReference>
<feature type="region of interest" description="Disordered" evidence="1">
    <location>
        <begin position="1"/>
        <end position="25"/>
    </location>
</feature>
<dbReference type="EMBL" id="LLXV01000021">
    <property type="protein sequence ID" value="KRG51616.1"/>
    <property type="molecule type" value="Genomic_DNA"/>
</dbReference>
<feature type="compositionally biased region" description="Polar residues" evidence="1">
    <location>
        <begin position="9"/>
        <end position="25"/>
    </location>
</feature>
<accession>A0A0R0B2Y8</accession>
<proteinExistence type="predicted"/>
<sequence>MRSHAVTMSDAQRVSSGSTLTSVNVMNSGDFDDASILGLKTKRAWTDKGESFSPRDINDSEKRRQMRLSCGLWDDDLNDLIIVPEGQSNGTRKPARAHFKLRSGEPRTPIHRDSADPTHNDAVNELQSRLAADGTSLQIMSKGRDANRKHIRTQLWAQHSLSKYTWHKEPGTRLLMECGDFIQPDIVGVDTTRMNRTARNPMVIIEVVHHHWPERVTFLHLKTLSKMNCIVVFYFVKKGLSENSFANALKLDGVKNTLTAATFLVGGNFMHEGEVVQDSINSDDDYIKFKELAGAAAEKSFNEQAAKGKGNAKGKANAKAKAKAMAEAQANGNVK</sequence>
<evidence type="ECO:0000313" key="3">
    <source>
        <dbReference type="Proteomes" id="UP000051757"/>
    </source>
</evidence>
<evidence type="ECO:0000313" key="2">
    <source>
        <dbReference type="EMBL" id="KRG51616.1"/>
    </source>
</evidence>
<protein>
    <submittedName>
        <fullName evidence="2">Uncharacterized protein</fullName>
    </submittedName>
</protein>
<organism evidence="2 3">
    <name type="scientific">Stenotrophomonas beteli</name>
    <dbReference type="NCBI Taxonomy" id="3384461"/>
    <lineage>
        <taxon>Bacteria</taxon>
        <taxon>Pseudomonadati</taxon>
        <taxon>Pseudomonadota</taxon>
        <taxon>Gammaproteobacteria</taxon>
        <taxon>Lysobacterales</taxon>
        <taxon>Lysobacteraceae</taxon>
        <taxon>Stenotrophomonas</taxon>
        <taxon>Stenotrophomonas maltophilia group</taxon>
    </lineage>
</organism>
<dbReference type="AlphaFoldDB" id="A0A0R0B2Y8"/>
<reference evidence="2 3" key="1">
    <citation type="journal article" date="2016" name="Front. Microbiol.">
        <title>Genome Sequence of Type Strains of Genus Stenotrophomonas.</title>
        <authorList>
            <person name="Patil P.P."/>
            <person name="Midha S."/>
            <person name="Kumar S."/>
            <person name="Patil P.B."/>
        </authorList>
    </citation>
    <scope>NUCLEOTIDE SEQUENCE [LARGE SCALE GENOMIC DNA]</scope>
    <source>
        <strain evidence="2 3">LMG 978</strain>
    </source>
</reference>
<comment type="caution">
    <text evidence="2">The sequence shown here is derived from an EMBL/GenBank/DDBJ whole genome shotgun (WGS) entry which is preliminary data.</text>
</comment>
<name>A0A0R0B2Y8_9GAMM</name>
<gene>
    <name evidence="2" type="ORF">ARC23_07825</name>
</gene>